<proteinExistence type="predicted"/>
<name>A0A7W7CY54_9ACTN</name>
<dbReference type="Proteomes" id="UP000542742">
    <property type="component" value="Unassembled WGS sequence"/>
</dbReference>
<feature type="compositionally biased region" description="Pro residues" evidence="1">
    <location>
        <begin position="142"/>
        <end position="156"/>
    </location>
</feature>
<comment type="caution">
    <text evidence="2">The sequence shown here is derived from an EMBL/GenBank/DDBJ whole genome shotgun (WGS) entry which is preliminary data.</text>
</comment>
<evidence type="ECO:0000256" key="1">
    <source>
        <dbReference type="SAM" id="MobiDB-lite"/>
    </source>
</evidence>
<feature type="compositionally biased region" description="Basic residues" evidence="1">
    <location>
        <begin position="59"/>
        <end position="76"/>
    </location>
</feature>
<feature type="region of interest" description="Disordered" evidence="1">
    <location>
        <begin position="198"/>
        <end position="232"/>
    </location>
</feature>
<feature type="compositionally biased region" description="Polar residues" evidence="1">
    <location>
        <begin position="80"/>
        <end position="90"/>
    </location>
</feature>
<organism evidence="2 3">
    <name type="scientific">Paractinoplanes abujensis</name>
    <dbReference type="NCBI Taxonomy" id="882441"/>
    <lineage>
        <taxon>Bacteria</taxon>
        <taxon>Bacillati</taxon>
        <taxon>Actinomycetota</taxon>
        <taxon>Actinomycetes</taxon>
        <taxon>Micromonosporales</taxon>
        <taxon>Micromonosporaceae</taxon>
        <taxon>Paractinoplanes</taxon>
    </lineage>
</organism>
<feature type="region of interest" description="Disordered" evidence="1">
    <location>
        <begin position="42"/>
        <end position="162"/>
    </location>
</feature>
<feature type="compositionally biased region" description="Basic residues" evidence="1">
    <location>
        <begin position="211"/>
        <end position="223"/>
    </location>
</feature>
<accession>A0A7W7CY54</accession>
<dbReference type="AlphaFoldDB" id="A0A7W7CY54"/>
<keyword evidence="3" id="KW-1185">Reference proteome</keyword>
<protein>
    <submittedName>
        <fullName evidence="2">Uncharacterized protein</fullName>
    </submittedName>
</protein>
<evidence type="ECO:0000313" key="2">
    <source>
        <dbReference type="EMBL" id="MBB4695690.1"/>
    </source>
</evidence>
<gene>
    <name evidence="2" type="ORF">BKA14_005838</name>
</gene>
<sequence>MTHRRISLTERIDTTPEGVVDQLPRKRLTALSFFQVHRRSRHAIMKPSLGGANHATPTKGRKSNSRRRQMRTRQRANRSLTQNPGQISRRSATRPGVSHAGHKRAHRHATRATGDSPPPRDAHRPRHGAPPPVRRTAARPAPRTPATPLSPGPNPANPLWTTRLPASSGAAISIPLGRPGGPYGFRQAARARLLRVCAGKKSRRETPSSCRRSRRRHPARRQHPGSCVRQGQ</sequence>
<evidence type="ECO:0000313" key="3">
    <source>
        <dbReference type="Proteomes" id="UP000542742"/>
    </source>
</evidence>
<dbReference type="EMBL" id="JACHMF010000001">
    <property type="protein sequence ID" value="MBB4695690.1"/>
    <property type="molecule type" value="Genomic_DNA"/>
</dbReference>
<feature type="compositionally biased region" description="Basic residues" evidence="1">
    <location>
        <begin position="100"/>
        <end position="110"/>
    </location>
</feature>
<reference evidence="2 3" key="1">
    <citation type="submission" date="2020-08" db="EMBL/GenBank/DDBJ databases">
        <title>Sequencing the genomes of 1000 actinobacteria strains.</title>
        <authorList>
            <person name="Klenk H.-P."/>
        </authorList>
    </citation>
    <scope>NUCLEOTIDE SEQUENCE [LARGE SCALE GENOMIC DNA]</scope>
    <source>
        <strain evidence="2 3">DSM 45518</strain>
    </source>
</reference>